<evidence type="ECO:0000313" key="4">
    <source>
        <dbReference type="Proteomes" id="UP000440578"/>
    </source>
</evidence>
<dbReference type="AlphaFoldDB" id="A0A6A4X2E1"/>
<comment type="caution">
    <text evidence="3">The sequence shown here is derived from an EMBL/GenBank/DDBJ whole genome shotgun (WGS) entry which is preliminary data.</text>
</comment>
<feature type="region of interest" description="Disordered" evidence="1">
    <location>
        <begin position="1"/>
        <end position="96"/>
    </location>
</feature>
<dbReference type="PROSITE" id="PS51257">
    <property type="entry name" value="PROKAR_LIPOPROTEIN"/>
    <property type="match status" value="1"/>
</dbReference>
<dbReference type="PROSITE" id="PS51053">
    <property type="entry name" value="SERTA"/>
    <property type="match status" value="1"/>
</dbReference>
<sequence length="342" mass="37084">MDDGKRMLSVSDAAMGHVQPASAGCPLEQAARAHQEADELRKRPLDTAEPPPPGKRLRPAPVWRQETPPPSPHESSSEASEDESEDEEDEDEERGYQGSILASCLLSDKRTAFSASPESAESGYSPACELGRATYSGWYSEGGAGQRPQNQTVECDGKSYIQLGAVPARRERSQLYRYQRFTALHTTMLKLSRHRRMVDPPLRKSVLLFNTMRHIERELEQEGLTLAAAFNPHHFDSGPLTLDPPPPPQTPPPPAAVSLPPAPAVSASPCGDSGFGEDEINWSSVLSLGSQPELELVPLDAHTGWQLTPLSADDVLRTFPADRRDEPDAATAAAALSSLLAL</sequence>
<name>A0A6A4X2E1_AMPAM</name>
<feature type="domain" description="SERTA" evidence="2">
    <location>
        <begin position="176"/>
        <end position="223"/>
    </location>
</feature>
<dbReference type="GO" id="GO:0005634">
    <property type="term" value="C:nucleus"/>
    <property type="evidence" value="ECO:0007669"/>
    <property type="project" value="TreeGrafter"/>
</dbReference>
<keyword evidence="4" id="KW-1185">Reference proteome</keyword>
<dbReference type="PANTHER" id="PTHR16277:SF7">
    <property type="entry name" value="RE12330P"/>
    <property type="match status" value="1"/>
</dbReference>
<dbReference type="EMBL" id="VIIS01000090">
    <property type="protein sequence ID" value="KAF0313477.1"/>
    <property type="molecule type" value="Genomic_DNA"/>
</dbReference>
<organism evidence="3 4">
    <name type="scientific">Amphibalanus amphitrite</name>
    <name type="common">Striped barnacle</name>
    <name type="synonym">Balanus amphitrite</name>
    <dbReference type="NCBI Taxonomy" id="1232801"/>
    <lineage>
        <taxon>Eukaryota</taxon>
        <taxon>Metazoa</taxon>
        <taxon>Ecdysozoa</taxon>
        <taxon>Arthropoda</taxon>
        <taxon>Crustacea</taxon>
        <taxon>Multicrustacea</taxon>
        <taxon>Cirripedia</taxon>
        <taxon>Thoracica</taxon>
        <taxon>Thoracicalcarea</taxon>
        <taxon>Balanomorpha</taxon>
        <taxon>Balanoidea</taxon>
        <taxon>Balanidae</taxon>
        <taxon>Amphibalaninae</taxon>
        <taxon>Amphibalanus</taxon>
    </lineage>
</organism>
<feature type="region of interest" description="Disordered" evidence="1">
    <location>
        <begin position="235"/>
        <end position="269"/>
    </location>
</feature>
<evidence type="ECO:0000313" key="3">
    <source>
        <dbReference type="EMBL" id="KAF0313477.1"/>
    </source>
</evidence>
<dbReference type="InterPro" id="IPR009263">
    <property type="entry name" value="SERTA_dom"/>
</dbReference>
<evidence type="ECO:0000259" key="2">
    <source>
        <dbReference type="PROSITE" id="PS51053"/>
    </source>
</evidence>
<feature type="compositionally biased region" description="Basic and acidic residues" evidence="1">
    <location>
        <begin position="31"/>
        <end position="46"/>
    </location>
</feature>
<evidence type="ECO:0000256" key="1">
    <source>
        <dbReference type="SAM" id="MobiDB-lite"/>
    </source>
</evidence>
<accession>A0A6A4X2E1</accession>
<reference evidence="3 4" key="1">
    <citation type="submission" date="2019-07" db="EMBL/GenBank/DDBJ databases">
        <title>Draft genome assembly of a fouling barnacle, Amphibalanus amphitrite (Darwin, 1854): The first reference genome for Thecostraca.</title>
        <authorList>
            <person name="Kim W."/>
        </authorList>
    </citation>
    <scope>NUCLEOTIDE SEQUENCE [LARGE SCALE GENOMIC DNA]</scope>
    <source>
        <strain evidence="3">SNU_AA5</strain>
        <tissue evidence="3">Soma without cirri and trophi</tissue>
    </source>
</reference>
<dbReference type="Pfam" id="PF06031">
    <property type="entry name" value="SERTA"/>
    <property type="match status" value="1"/>
</dbReference>
<dbReference type="PANTHER" id="PTHR16277">
    <property type="entry name" value="CELL DIVISION CYCLE ASSOCIATED PROTEIN 4/SERTA DOMAIN-CONTAINING PROTEIN 2"/>
    <property type="match status" value="1"/>
</dbReference>
<dbReference type="Proteomes" id="UP000440578">
    <property type="component" value="Unassembled WGS sequence"/>
</dbReference>
<dbReference type="InterPro" id="IPR052262">
    <property type="entry name" value="E2F-SERTA_domain_protein"/>
</dbReference>
<protein>
    <submittedName>
        <fullName evidence="3">SERTA domain-containing protein 2</fullName>
    </submittedName>
</protein>
<feature type="compositionally biased region" description="Acidic residues" evidence="1">
    <location>
        <begin position="79"/>
        <end position="93"/>
    </location>
</feature>
<gene>
    <name evidence="3" type="primary">Sertad2_0</name>
    <name evidence="3" type="ORF">FJT64_016011</name>
</gene>
<feature type="compositionally biased region" description="Pro residues" evidence="1">
    <location>
        <begin position="242"/>
        <end position="263"/>
    </location>
</feature>
<dbReference type="OrthoDB" id="6382806at2759"/>
<proteinExistence type="predicted"/>